<dbReference type="InterPro" id="IPR050866">
    <property type="entry name" value="CNG_cation_channel"/>
</dbReference>
<dbReference type="GO" id="GO:0005221">
    <property type="term" value="F:intracellularly cyclic nucleotide-activated monoatomic cation channel activity"/>
    <property type="evidence" value="ECO:0007669"/>
    <property type="project" value="InterPro"/>
</dbReference>
<dbReference type="EMBL" id="QNGE01003213">
    <property type="protein sequence ID" value="KAA3674351.1"/>
    <property type="molecule type" value="Genomic_DNA"/>
</dbReference>
<dbReference type="Proteomes" id="UP000324629">
    <property type="component" value="Unassembled WGS sequence"/>
</dbReference>
<comment type="caution">
    <text evidence="3">The sequence shown here is derived from an EMBL/GenBank/DDBJ whole genome shotgun (WGS) entry which is preliminary data.</text>
</comment>
<name>A0A5J4NFB4_9TREM</name>
<feature type="domain" description="Cyclic nucleotide-binding" evidence="2">
    <location>
        <begin position="1"/>
        <end position="69"/>
    </location>
</feature>
<proteinExistence type="predicted"/>
<sequence length="69" mass="7706">MHSLHDNPSPNNEVWSRMQKGDFFGDISALNIDGQKTQTADVRAVGYADLLVLSRQDILDVLQDHPDAE</sequence>
<dbReference type="PANTHER" id="PTHR45638">
    <property type="entry name" value="CYCLIC NUCLEOTIDE-GATED CATION CHANNEL SUBUNIT A"/>
    <property type="match status" value="1"/>
</dbReference>
<dbReference type="InterPro" id="IPR014710">
    <property type="entry name" value="RmlC-like_jellyroll"/>
</dbReference>
<keyword evidence="4" id="KW-1185">Reference proteome</keyword>
<dbReference type="Gene3D" id="2.60.120.10">
    <property type="entry name" value="Jelly Rolls"/>
    <property type="match status" value="1"/>
</dbReference>
<evidence type="ECO:0000313" key="3">
    <source>
        <dbReference type="EMBL" id="KAA3674351.1"/>
    </source>
</evidence>
<evidence type="ECO:0000256" key="1">
    <source>
        <dbReference type="ARBA" id="ARBA00023286"/>
    </source>
</evidence>
<dbReference type="SUPFAM" id="SSF51206">
    <property type="entry name" value="cAMP-binding domain-like"/>
    <property type="match status" value="1"/>
</dbReference>
<protein>
    <recommendedName>
        <fullName evidence="2">Cyclic nucleotide-binding domain-containing protein</fullName>
    </recommendedName>
</protein>
<accession>A0A5J4NFB4</accession>
<organism evidence="3 4">
    <name type="scientific">Paragonimus westermani</name>
    <dbReference type="NCBI Taxonomy" id="34504"/>
    <lineage>
        <taxon>Eukaryota</taxon>
        <taxon>Metazoa</taxon>
        <taxon>Spiralia</taxon>
        <taxon>Lophotrochozoa</taxon>
        <taxon>Platyhelminthes</taxon>
        <taxon>Trematoda</taxon>
        <taxon>Digenea</taxon>
        <taxon>Plagiorchiida</taxon>
        <taxon>Troglotremata</taxon>
        <taxon>Troglotrematidae</taxon>
        <taxon>Paragonimus</taxon>
    </lineage>
</organism>
<dbReference type="CDD" id="cd00038">
    <property type="entry name" value="CAP_ED"/>
    <property type="match status" value="1"/>
</dbReference>
<gene>
    <name evidence="3" type="ORF">DEA37_0014353</name>
</gene>
<reference evidence="3 4" key="1">
    <citation type="journal article" date="2019" name="Gigascience">
        <title>Whole-genome sequence of the oriental lung fluke Paragonimus westermani.</title>
        <authorList>
            <person name="Oey H."/>
            <person name="Zakrzewski M."/>
            <person name="Narain K."/>
            <person name="Devi K.R."/>
            <person name="Agatsuma T."/>
            <person name="Nawaratna S."/>
            <person name="Gobert G.N."/>
            <person name="Jones M.K."/>
            <person name="Ragan M.A."/>
            <person name="McManus D.P."/>
            <person name="Krause L."/>
        </authorList>
    </citation>
    <scope>NUCLEOTIDE SEQUENCE [LARGE SCALE GENOMIC DNA]</scope>
    <source>
        <strain evidence="3 4">IND2009</strain>
    </source>
</reference>
<evidence type="ECO:0000259" key="2">
    <source>
        <dbReference type="PROSITE" id="PS50042"/>
    </source>
</evidence>
<feature type="non-terminal residue" evidence="3">
    <location>
        <position position="69"/>
    </location>
</feature>
<dbReference type="InterPro" id="IPR018490">
    <property type="entry name" value="cNMP-bd_dom_sf"/>
</dbReference>
<dbReference type="InterPro" id="IPR000595">
    <property type="entry name" value="cNMP-bd_dom"/>
</dbReference>
<dbReference type="AlphaFoldDB" id="A0A5J4NFB4"/>
<keyword evidence="1" id="KW-0813">Transport</keyword>
<dbReference type="Pfam" id="PF00027">
    <property type="entry name" value="cNMP_binding"/>
    <property type="match status" value="1"/>
</dbReference>
<keyword evidence="1" id="KW-1071">Ligand-gated ion channel</keyword>
<keyword evidence="1" id="KW-0407">Ion channel</keyword>
<dbReference type="GO" id="GO:0044877">
    <property type="term" value="F:protein-containing complex binding"/>
    <property type="evidence" value="ECO:0007669"/>
    <property type="project" value="TreeGrafter"/>
</dbReference>
<evidence type="ECO:0000313" key="4">
    <source>
        <dbReference type="Proteomes" id="UP000324629"/>
    </source>
</evidence>
<dbReference type="PROSITE" id="PS50042">
    <property type="entry name" value="CNMP_BINDING_3"/>
    <property type="match status" value="1"/>
</dbReference>
<dbReference type="PANTHER" id="PTHR45638:SF7">
    <property type="entry name" value="CYCLIC NUCLEOTIDE-GATED ION CHANNEL-LIKE, ISOFORM E"/>
    <property type="match status" value="1"/>
</dbReference>
<keyword evidence="1" id="KW-0406">Ion transport</keyword>